<name>A0ABU1VPK3_9GAMM</name>
<evidence type="ECO:0008006" key="4">
    <source>
        <dbReference type="Google" id="ProtNLM"/>
    </source>
</evidence>
<feature type="transmembrane region" description="Helical" evidence="1">
    <location>
        <begin position="246"/>
        <end position="264"/>
    </location>
</feature>
<keyword evidence="1" id="KW-0812">Transmembrane</keyword>
<protein>
    <recommendedName>
        <fullName evidence="4">Permease</fullName>
    </recommendedName>
</protein>
<sequence>MAKLALEQAPPTALPRRFLLTTPVWGVVAGALLLFDADIALLSRWAPATLALVHAFTLGVLGNAMFGSLLQFLPAAAGVRVRGGPAAGYGLHALLNLGVLALCAGFRLPQPHCLALAAACLATAFAGLAAMTLPGLLAATAQRLLRAGVGIAVLAGVATATLGVAMLLGLAGVGGGLPLWPWIDLHAATGLLGWCGVLVASVAQVVMPMFQGAAPSHSARQGVWLGAVVVVVLAGTFCALRGNPQVLRWGSGACAVAFAAPALWRQRRAKHTRNAWLVRAWRAGLLALLAAALVAVFDGPGLLVGTLVIALGLPLLLVGMQLEIVAFLGWIELHRRAGRGVRLPSVQQLLPDADKARVLVLQLGAGALLLVAVAWPHPALARLAGALLVGAYAALFLALRGVGRRGHRFLLSREAIA</sequence>
<reference evidence="2 3" key="1">
    <citation type="submission" date="2023-07" db="EMBL/GenBank/DDBJ databases">
        <title>Sorghum-associated microbial communities from plants grown in Nebraska, USA.</title>
        <authorList>
            <person name="Schachtman D."/>
        </authorList>
    </citation>
    <scope>NUCLEOTIDE SEQUENCE [LARGE SCALE GENOMIC DNA]</scope>
    <source>
        <strain evidence="2 3">BE187</strain>
    </source>
</reference>
<accession>A0ABU1VPK3</accession>
<feature type="transmembrane region" description="Helical" evidence="1">
    <location>
        <begin position="191"/>
        <end position="210"/>
    </location>
</feature>
<dbReference type="RefSeq" id="WP_310053178.1">
    <property type="nucleotide sequence ID" value="NZ_JAVDVW010000001.1"/>
</dbReference>
<proteinExistence type="predicted"/>
<feature type="transmembrane region" description="Helical" evidence="1">
    <location>
        <begin position="149"/>
        <end position="171"/>
    </location>
</feature>
<keyword evidence="3" id="KW-1185">Reference proteome</keyword>
<feature type="transmembrane region" description="Helical" evidence="1">
    <location>
        <begin position="89"/>
        <end position="108"/>
    </location>
</feature>
<dbReference type="Proteomes" id="UP001267878">
    <property type="component" value="Unassembled WGS sequence"/>
</dbReference>
<feature type="transmembrane region" description="Helical" evidence="1">
    <location>
        <begin position="358"/>
        <end position="377"/>
    </location>
</feature>
<evidence type="ECO:0000256" key="1">
    <source>
        <dbReference type="SAM" id="Phobius"/>
    </source>
</evidence>
<comment type="caution">
    <text evidence="2">The sequence shown here is derived from an EMBL/GenBank/DDBJ whole genome shotgun (WGS) entry which is preliminary data.</text>
</comment>
<keyword evidence="1" id="KW-1133">Transmembrane helix</keyword>
<feature type="transmembrane region" description="Helical" evidence="1">
    <location>
        <begin position="222"/>
        <end position="240"/>
    </location>
</feature>
<feature type="transmembrane region" description="Helical" evidence="1">
    <location>
        <begin position="18"/>
        <end position="35"/>
    </location>
</feature>
<evidence type="ECO:0000313" key="3">
    <source>
        <dbReference type="Proteomes" id="UP001267878"/>
    </source>
</evidence>
<evidence type="ECO:0000313" key="2">
    <source>
        <dbReference type="EMBL" id="MDR7099028.1"/>
    </source>
</evidence>
<dbReference type="EMBL" id="JAVDVW010000001">
    <property type="protein sequence ID" value="MDR7099028.1"/>
    <property type="molecule type" value="Genomic_DNA"/>
</dbReference>
<feature type="transmembrane region" description="Helical" evidence="1">
    <location>
        <begin position="383"/>
        <end position="403"/>
    </location>
</feature>
<feature type="transmembrane region" description="Helical" evidence="1">
    <location>
        <begin position="276"/>
        <end position="297"/>
    </location>
</feature>
<gene>
    <name evidence="2" type="ORF">J2X04_001375</name>
</gene>
<organism evidence="2 3">
    <name type="scientific">Agrilutibacter niabensis</name>
    <dbReference type="NCBI Taxonomy" id="380628"/>
    <lineage>
        <taxon>Bacteria</taxon>
        <taxon>Pseudomonadati</taxon>
        <taxon>Pseudomonadota</taxon>
        <taxon>Gammaproteobacteria</taxon>
        <taxon>Lysobacterales</taxon>
        <taxon>Lysobacteraceae</taxon>
        <taxon>Agrilutibacter</taxon>
    </lineage>
</organism>
<feature type="transmembrane region" description="Helical" evidence="1">
    <location>
        <begin position="303"/>
        <end position="331"/>
    </location>
</feature>
<feature type="transmembrane region" description="Helical" evidence="1">
    <location>
        <begin position="114"/>
        <end position="137"/>
    </location>
</feature>
<keyword evidence="1" id="KW-0472">Membrane</keyword>
<feature type="transmembrane region" description="Helical" evidence="1">
    <location>
        <begin position="55"/>
        <end position="77"/>
    </location>
</feature>